<gene>
    <name evidence="2" type="ORF">GX51_06184</name>
</gene>
<feature type="compositionally biased region" description="Polar residues" evidence="1">
    <location>
        <begin position="44"/>
        <end position="62"/>
    </location>
</feature>
<protein>
    <submittedName>
        <fullName evidence="2">Uncharacterized protein</fullName>
    </submittedName>
</protein>
<feature type="compositionally biased region" description="Polar residues" evidence="1">
    <location>
        <begin position="184"/>
        <end position="193"/>
    </location>
</feature>
<evidence type="ECO:0000313" key="3">
    <source>
        <dbReference type="Proteomes" id="UP000224080"/>
    </source>
</evidence>
<proteinExistence type="predicted"/>
<keyword evidence="3" id="KW-1185">Reference proteome</keyword>
<comment type="caution">
    <text evidence="2">The sequence shown here is derived from an EMBL/GenBank/DDBJ whole genome shotgun (WGS) entry which is preliminary data.</text>
</comment>
<feature type="region of interest" description="Disordered" evidence="1">
    <location>
        <begin position="184"/>
        <end position="203"/>
    </location>
</feature>
<dbReference type="OrthoDB" id="4179406at2759"/>
<feature type="region of interest" description="Disordered" evidence="1">
    <location>
        <begin position="88"/>
        <end position="141"/>
    </location>
</feature>
<feature type="compositionally biased region" description="Low complexity" evidence="1">
    <location>
        <begin position="101"/>
        <end position="110"/>
    </location>
</feature>
<dbReference type="Proteomes" id="UP000224080">
    <property type="component" value="Unassembled WGS sequence"/>
</dbReference>
<evidence type="ECO:0000313" key="2">
    <source>
        <dbReference type="EMBL" id="PGG99731.1"/>
    </source>
</evidence>
<evidence type="ECO:0000256" key="1">
    <source>
        <dbReference type="SAM" id="MobiDB-lite"/>
    </source>
</evidence>
<accession>A0A2B7WTB4</accession>
<sequence length="473" mass="52286">MASSSQSQTSRSLGESWASWSPEDADQLTCIDSDDETYSEMDFPSSNPSTGPDYSSQLQPSHFLQDASMVSLPGPELIMPSIHEEYTLDGSLFGPHPSTQAANPPGSGEPAPGPGNPLSQVSAESPGKNEMRSDQVLSSRRSSSNITDRFRLWSREYSRKPLLAGVLLLCALYLVKTLLSPTMTESPFATTSGPGAAGRSNPPRRYQLILDSRARLGQLLHPSNEAASLLPTLLKDSESEVVELCGLLVDDMGSKLELEFECNNALVVIRQARELIESLFWHGSVALDDIDRELARINKILAHSSMNDLEGLSDRFMATLNLHFFKRPVPKQAISEAWWREAEATFELAVSKQLEQIRYVRKLLSLFHTRLQPIGEIVSNPRPEEEATLCGSHPRRGEKYPSLASFLQDMRCAVEGSLALLPFSPKPRRPADNIKPAVTQNILSKLRHADEKQRTAAIIASTLVTQLRDLQRD</sequence>
<feature type="compositionally biased region" description="Low complexity" evidence="1">
    <location>
        <begin position="1"/>
        <end position="12"/>
    </location>
</feature>
<feature type="region of interest" description="Disordered" evidence="1">
    <location>
        <begin position="1"/>
        <end position="62"/>
    </location>
</feature>
<dbReference type="EMBL" id="PDNC01000097">
    <property type="protein sequence ID" value="PGG99731.1"/>
    <property type="molecule type" value="Genomic_DNA"/>
</dbReference>
<dbReference type="STRING" id="2060905.A0A2B7WTB4"/>
<name>A0A2B7WTB4_9EURO</name>
<reference evidence="2 3" key="1">
    <citation type="submission" date="2017-10" db="EMBL/GenBank/DDBJ databases">
        <title>Comparative genomics in systemic dimorphic fungi from Ajellomycetaceae.</title>
        <authorList>
            <person name="Munoz J.F."/>
            <person name="Mcewen J.G."/>
            <person name="Clay O.K."/>
            <person name="Cuomo C.A."/>
        </authorList>
    </citation>
    <scope>NUCLEOTIDE SEQUENCE [LARGE SCALE GENOMIC DNA]</scope>
    <source>
        <strain evidence="2 3">UAMH130</strain>
    </source>
</reference>
<organism evidence="2 3">
    <name type="scientific">Blastomyces parvus</name>
    <dbReference type="NCBI Taxonomy" id="2060905"/>
    <lineage>
        <taxon>Eukaryota</taxon>
        <taxon>Fungi</taxon>
        <taxon>Dikarya</taxon>
        <taxon>Ascomycota</taxon>
        <taxon>Pezizomycotina</taxon>
        <taxon>Eurotiomycetes</taxon>
        <taxon>Eurotiomycetidae</taxon>
        <taxon>Onygenales</taxon>
        <taxon>Ajellomycetaceae</taxon>
        <taxon>Blastomyces</taxon>
    </lineage>
</organism>
<dbReference type="AlphaFoldDB" id="A0A2B7WTB4"/>